<dbReference type="InterPro" id="IPR023430">
    <property type="entry name" value="Pept_HybD-like_dom_sf"/>
</dbReference>
<dbReference type="EC" id="3.4.23.-" evidence="5"/>
<proteinExistence type="inferred from homology"/>
<evidence type="ECO:0000256" key="3">
    <source>
        <dbReference type="ARBA" id="ARBA00022750"/>
    </source>
</evidence>
<dbReference type="CDD" id="cd00518">
    <property type="entry name" value="H2MP"/>
    <property type="match status" value="1"/>
</dbReference>
<sequence length="155" mass="16945">MEPELLIICCGNRYSSDDAVGLHVAWKLKEMKLPEGVQLIEAGTPGLNLLDLWEGVQQVIIVDAVISGSDPGIIHLFDGASLPPRGFLPLCLHGFNVIDAIELARKMDRLPARLRILGIEILTEEAYYEGLSERVAAAVEPACERVLEEAAKMRG</sequence>
<gene>
    <name evidence="5" type="ORF">SSCH_370004</name>
</gene>
<accession>A0A0B7MMA4</accession>
<dbReference type="EMBL" id="CDRZ01000233">
    <property type="protein sequence ID" value="CEO89106.1"/>
    <property type="molecule type" value="Genomic_DNA"/>
</dbReference>
<protein>
    <submittedName>
        <fullName evidence="5">Putative enzyme</fullName>
        <ecNumber evidence="5">3.4.23.-</ecNumber>
    </submittedName>
</protein>
<dbReference type="Gene3D" id="3.40.50.1450">
    <property type="entry name" value="HybD-like"/>
    <property type="match status" value="1"/>
</dbReference>
<dbReference type="GO" id="GO:0004190">
    <property type="term" value="F:aspartic-type endopeptidase activity"/>
    <property type="evidence" value="ECO:0007669"/>
    <property type="project" value="UniProtKB-KW"/>
</dbReference>
<dbReference type="SUPFAM" id="SSF53163">
    <property type="entry name" value="HybD-like"/>
    <property type="match status" value="1"/>
</dbReference>
<evidence type="ECO:0000256" key="4">
    <source>
        <dbReference type="ARBA" id="ARBA00022801"/>
    </source>
</evidence>
<name>A0A0B7MMA4_9FIRM</name>
<dbReference type="Proteomes" id="UP000046155">
    <property type="component" value="Unassembled WGS sequence"/>
</dbReference>
<dbReference type="Pfam" id="PF01750">
    <property type="entry name" value="HycI"/>
    <property type="match status" value="1"/>
</dbReference>
<reference evidence="6" key="1">
    <citation type="submission" date="2015-01" db="EMBL/GenBank/DDBJ databases">
        <authorList>
            <person name="Manzoor Shahid"/>
            <person name="Zubair Saima"/>
        </authorList>
    </citation>
    <scope>NUCLEOTIDE SEQUENCE [LARGE SCALE GENOMIC DNA]</scope>
    <source>
        <strain evidence="6">Sp3</strain>
    </source>
</reference>
<dbReference type="RefSeq" id="WP_044665134.1">
    <property type="nucleotide sequence ID" value="NZ_CDRZ01000233.1"/>
</dbReference>
<dbReference type="PANTHER" id="PTHR30302">
    <property type="entry name" value="HYDROGENASE 1 MATURATION PROTEASE"/>
    <property type="match status" value="1"/>
</dbReference>
<comment type="similarity">
    <text evidence="1">Belongs to the peptidase A31 family.</text>
</comment>
<dbReference type="PRINTS" id="PR00446">
    <property type="entry name" value="HYDRGNUPTAKE"/>
</dbReference>
<evidence type="ECO:0000313" key="5">
    <source>
        <dbReference type="EMBL" id="CEO89106.1"/>
    </source>
</evidence>
<evidence type="ECO:0000313" key="6">
    <source>
        <dbReference type="Proteomes" id="UP000046155"/>
    </source>
</evidence>
<dbReference type="GO" id="GO:0016485">
    <property type="term" value="P:protein processing"/>
    <property type="evidence" value="ECO:0007669"/>
    <property type="project" value="TreeGrafter"/>
</dbReference>
<dbReference type="NCBIfam" id="TIGR00072">
    <property type="entry name" value="hydrog_prot"/>
    <property type="match status" value="1"/>
</dbReference>
<dbReference type="PANTHER" id="PTHR30302:SF1">
    <property type="entry name" value="HYDROGENASE 2 MATURATION PROTEASE"/>
    <property type="match status" value="1"/>
</dbReference>
<dbReference type="GO" id="GO:0008047">
    <property type="term" value="F:enzyme activator activity"/>
    <property type="evidence" value="ECO:0007669"/>
    <property type="project" value="InterPro"/>
</dbReference>
<evidence type="ECO:0000256" key="1">
    <source>
        <dbReference type="ARBA" id="ARBA00006814"/>
    </source>
</evidence>
<dbReference type="OrthoDB" id="9794619at2"/>
<keyword evidence="3" id="KW-0064">Aspartyl protease</keyword>
<organism evidence="5 6">
    <name type="scientific">Syntrophaceticus schinkii</name>
    <dbReference type="NCBI Taxonomy" id="499207"/>
    <lineage>
        <taxon>Bacteria</taxon>
        <taxon>Bacillati</taxon>
        <taxon>Bacillota</taxon>
        <taxon>Clostridia</taxon>
        <taxon>Thermoanaerobacterales</taxon>
        <taxon>Thermoanaerobacterales Family III. Incertae Sedis</taxon>
        <taxon>Syntrophaceticus</taxon>
    </lineage>
</organism>
<keyword evidence="4 5" id="KW-0378">Hydrolase</keyword>
<keyword evidence="6" id="KW-1185">Reference proteome</keyword>
<evidence type="ECO:0000256" key="2">
    <source>
        <dbReference type="ARBA" id="ARBA00022670"/>
    </source>
</evidence>
<dbReference type="InterPro" id="IPR000671">
    <property type="entry name" value="Peptidase_A31"/>
</dbReference>
<dbReference type="AlphaFoldDB" id="A0A0B7MMA4"/>
<keyword evidence="2" id="KW-0645">Protease</keyword>